<organism evidence="2 3">
    <name type="scientific">Saprolegnia diclina (strain VS20)</name>
    <dbReference type="NCBI Taxonomy" id="1156394"/>
    <lineage>
        <taxon>Eukaryota</taxon>
        <taxon>Sar</taxon>
        <taxon>Stramenopiles</taxon>
        <taxon>Oomycota</taxon>
        <taxon>Saprolegniomycetes</taxon>
        <taxon>Saprolegniales</taxon>
        <taxon>Saprolegniaceae</taxon>
        <taxon>Saprolegnia</taxon>
    </lineage>
</organism>
<sequence length="375" mass="41277">MLDAVGFVGKHSSAANVVELARRILASMGTEIDLAVETLFPVAMHIDVASPAFVPLANAFVDSMVHLRDGDAPYALPFIALSPPCCALCVEFGTFLLSPDDDGVMVLHSDLHPPIEATVAAHRDLLVLEPTTDGSHRVIKLQQALYRESVEMNEFTEPVHAVVHYYAAVAASEATAHTTHSKLKPLLDTLHFVCEYCTGKAEAVANAIASHLTDPDEAREILYPVVVRMEKASPAFAVLATAYLDTVSYLRDSDNHYALPFITLDEAPNCCSQYKAFAVFLLAPDVAEMQLPFDACPRIHAIIRRYRTHFEWVSTDEGDDNDSEPRLVKRRPPHHRGRPAAHLVEAYARDAAMAARVHALLQDSVYSIRELFNDA</sequence>
<dbReference type="RefSeq" id="XP_008607460.1">
    <property type="nucleotide sequence ID" value="XM_008609238.1"/>
</dbReference>
<dbReference type="Proteomes" id="UP000030762">
    <property type="component" value="Unassembled WGS sequence"/>
</dbReference>
<evidence type="ECO:0000313" key="3">
    <source>
        <dbReference type="Proteomes" id="UP000030762"/>
    </source>
</evidence>
<feature type="region of interest" description="Disordered" evidence="1">
    <location>
        <begin position="314"/>
        <end position="339"/>
    </location>
</feature>
<gene>
    <name evidence="2" type="ORF">SDRG_03601</name>
</gene>
<name>T0QMT1_SAPDV</name>
<dbReference type="VEuPathDB" id="FungiDB:SDRG_03601"/>
<dbReference type="EMBL" id="JH767139">
    <property type="protein sequence ID" value="EQC39399.1"/>
    <property type="molecule type" value="Genomic_DNA"/>
</dbReference>
<keyword evidence="3" id="KW-1185">Reference proteome</keyword>
<dbReference type="AlphaFoldDB" id="T0QMT1"/>
<dbReference type="InParanoid" id="T0QMT1"/>
<accession>T0QMT1</accession>
<evidence type="ECO:0000313" key="2">
    <source>
        <dbReference type="EMBL" id="EQC39399.1"/>
    </source>
</evidence>
<evidence type="ECO:0000256" key="1">
    <source>
        <dbReference type="SAM" id="MobiDB-lite"/>
    </source>
</evidence>
<feature type="compositionally biased region" description="Basic residues" evidence="1">
    <location>
        <begin position="328"/>
        <end position="339"/>
    </location>
</feature>
<dbReference type="GeneID" id="19944328"/>
<proteinExistence type="predicted"/>
<reference evidence="2 3" key="1">
    <citation type="submission" date="2012-04" db="EMBL/GenBank/DDBJ databases">
        <title>The Genome Sequence of Saprolegnia declina VS20.</title>
        <authorList>
            <consortium name="The Broad Institute Genome Sequencing Platform"/>
            <person name="Russ C."/>
            <person name="Nusbaum C."/>
            <person name="Tyler B."/>
            <person name="van West P."/>
            <person name="Dieguez-Uribeondo J."/>
            <person name="de Bruijn I."/>
            <person name="Tripathy S."/>
            <person name="Jiang R."/>
            <person name="Young S.K."/>
            <person name="Zeng Q."/>
            <person name="Gargeya S."/>
            <person name="Fitzgerald M."/>
            <person name="Haas B."/>
            <person name="Abouelleil A."/>
            <person name="Alvarado L."/>
            <person name="Arachchi H.M."/>
            <person name="Berlin A."/>
            <person name="Chapman S.B."/>
            <person name="Goldberg J."/>
            <person name="Griggs A."/>
            <person name="Gujja S."/>
            <person name="Hansen M."/>
            <person name="Howarth C."/>
            <person name="Imamovic A."/>
            <person name="Larimer J."/>
            <person name="McCowen C."/>
            <person name="Montmayeur A."/>
            <person name="Murphy C."/>
            <person name="Neiman D."/>
            <person name="Pearson M."/>
            <person name="Priest M."/>
            <person name="Roberts A."/>
            <person name="Saif S."/>
            <person name="Shea T."/>
            <person name="Sisk P."/>
            <person name="Sykes S."/>
            <person name="Wortman J."/>
            <person name="Nusbaum C."/>
            <person name="Birren B."/>
        </authorList>
    </citation>
    <scope>NUCLEOTIDE SEQUENCE [LARGE SCALE GENOMIC DNA]</scope>
    <source>
        <strain evidence="2 3">VS20</strain>
    </source>
</reference>
<protein>
    <submittedName>
        <fullName evidence="2">Uncharacterized protein</fullName>
    </submittedName>
</protein>